<gene>
    <name evidence="3" type="primary">MPH1_1</name>
    <name evidence="3" type="ORF">CK203_083356</name>
</gene>
<dbReference type="GO" id="GO:0061635">
    <property type="term" value="P:regulation of protein complex stability"/>
    <property type="evidence" value="ECO:0007669"/>
    <property type="project" value="InterPro"/>
</dbReference>
<keyword evidence="2" id="KW-0812">Transmembrane</keyword>
<reference evidence="3 4" key="1">
    <citation type="journal article" date="2018" name="PLoS Genet.">
        <title>Population sequencing reveals clonal diversity and ancestral inbreeding in the grapevine cultivar Chardonnay.</title>
        <authorList>
            <person name="Roach M.J."/>
            <person name="Johnson D.L."/>
            <person name="Bohlmann J."/>
            <person name="van Vuuren H.J."/>
            <person name="Jones S.J."/>
            <person name="Pretorius I.S."/>
            <person name="Schmidt S.A."/>
            <person name="Borneman A.R."/>
        </authorList>
    </citation>
    <scope>NUCLEOTIDE SEQUENCE [LARGE SCALE GENOMIC DNA]</scope>
    <source>
        <strain evidence="4">cv. Chardonnay</strain>
        <tissue evidence="3">Leaf</tissue>
    </source>
</reference>
<keyword evidence="2" id="KW-0472">Membrane</keyword>
<feature type="region of interest" description="Disordered" evidence="1">
    <location>
        <begin position="184"/>
        <end position="206"/>
    </location>
</feature>
<evidence type="ECO:0000313" key="3">
    <source>
        <dbReference type="EMBL" id="RVW15148.1"/>
    </source>
</evidence>
<evidence type="ECO:0000313" key="4">
    <source>
        <dbReference type="Proteomes" id="UP000288805"/>
    </source>
</evidence>
<accession>A0A438BW53</accession>
<protein>
    <submittedName>
        <fullName evidence="3">Protein maintenance of PSII under high light 1</fullName>
    </submittedName>
</protein>
<comment type="caution">
    <text evidence="3">The sequence shown here is derived from an EMBL/GenBank/DDBJ whole genome shotgun (WGS) entry which is preliminary data.</text>
</comment>
<dbReference type="InterPro" id="IPR038936">
    <property type="entry name" value="MPH1"/>
</dbReference>
<dbReference type="GO" id="GO:0009535">
    <property type="term" value="C:chloroplast thylakoid membrane"/>
    <property type="evidence" value="ECO:0007669"/>
    <property type="project" value="InterPro"/>
</dbReference>
<keyword evidence="2" id="KW-1133">Transmembrane helix</keyword>
<dbReference type="EMBL" id="QGNW01002605">
    <property type="protein sequence ID" value="RVW15148.1"/>
    <property type="molecule type" value="Genomic_DNA"/>
</dbReference>
<feature type="transmembrane region" description="Helical" evidence="2">
    <location>
        <begin position="128"/>
        <end position="150"/>
    </location>
</feature>
<sequence>MASTLQSMLSANSCYTFISPRFLNNHQKTKKQSCELFRVRASSDDSDCNDEECAPDKEVGKVSMEWVVGDKTKVAGTFPPRKRGWTGYVEKDTAGQTNIYSVEPAVYIAESAFSSGSAGSSSDGSGSAVTVSAGIAAVSVAAASLVLLLVGKNPPQMQTTVDYSGPSLSYYINKFKSAELVQASVPTEPEASPPVQPEISAPEITG</sequence>
<dbReference type="Proteomes" id="UP000288805">
    <property type="component" value="Unassembled WGS sequence"/>
</dbReference>
<dbReference type="PANTHER" id="PTHR35753:SF2">
    <property type="entry name" value="PROTEIN MAINTENANCE OF PSII UNDER HIGH LIGHT 1"/>
    <property type="match status" value="1"/>
</dbReference>
<dbReference type="AlphaFoldDB" id="A0A438BW53"/>
<evidence type="ECO:0000256" key="2">
    <source>
        <dbReference type="SAM" id="Phobius"/>
    </source>
</evidence>
<dbReference type="PANTHER" id="PTHR35753">
    <property type="entry name" value="PROTEIN MAINTENANCE OF PSII UNDER HIGH LIGHT 1"/>
    <property type="match status" value="1"/>
</dbReference>
<name>A0A438BW53_VITVI</name>
<evidence type="ECO:0000256" key="1">
    <source>
        <dbReference type="SAM" id="MobiDB-lite"/>
    </source>
</evidence>
<proteinExistence type="predicted"/>
<organism evidence="3 4">
    <name type="scientific">Vitis vinifera</name>
    <name type="common">Grape</name>
    <dbReference type="NCBI Taxonomy" id="29760"/>
    <lineage>
        <taxon>Eukaryota</taxon>
        <taxon>Viridiplantae</taxon>
        <taxon>Streptophyta</taxon>
        <taxon>Embryophyta</taxon>
        <taxon>Tracheophyta</taxon>
        <taxon>Spermatophyta</taxon>
        <taxon>Magnoliopsida</taxon>
        <taxon>eudicotyledons</taxon>
        <taxon>Gunneridae</taxon>
        <taxon>Pentapetalae</taxon>
        <taxon>rosids</taxon>
        <taxon>Vitales</taxon>
        <taxon>Vitaceae</taxon>
        <taxon>Viteae</taxon>
        <taxon>Vitis</taxon>
    </lineage>
</organism>